<dbReference type="Proteomes" id="UP000310506">
    <property type="component" value="Unassembled WGS sequence"/>
</dbReference>
<dbReference type="OrthoDB" id="2186451at2"/>
<dbReference type="RefSeq" id="WP_136136385.1">
    <property type="nucleotide sequence ID" value="NZ_SDGV01000010.1"/>
</dbReference>
<reference evidence="1 2" key="1">
    <citation type="submission" date="2019-01" db="EMBL/GenBank/DDBJ databases">
        <title>Vagococcus silagei sp. nov. isolated from brewer's grain.</title>
        <authorList>
            <person name="Guu J.-R."/>
        </authorList>
    </citation>
    <scope>NUCLEOTIDE SEQUENCE [LARGE SCALE GENOMIC DNA]</scope>
    <source>
        <strain evidence="1 2">2B-2</strain>
    </source>
</reference>
<proteinExistence type="predicted"/>
<sequence>MKNNLVGIVDRIKVINQYPDALVRFTLIVENKKINCIVRNKQISNQLLFLENGRTEVAVYGNYNQLQQLVIKKLTIRNPTSFDRVFAMGLKA</sequence>
<accession>A0A4S3B726</accession>
<evidence type="ECO:0000313" key="2">
    <source>
        <dbReference type="Proteomes" id="UP000310506"/>
    </source>
</evidence>
<protein>
    <submittedName>
        <fullName evidence="1">Uncharacterized protein</fullName>
    </submittedName>
</protein>
<organism evidence="1 2">
    <name type="scientific">Vagococcus silagei</name>
    <dbReference type="NCBI Taxonomy" id="2508885"/>
    <lineage>
        <taxon>Bacteria</taxon>
        <taxon>Bacillati</taxon>
        <taxon>Bacillota</taxon>
        <taxon>Bacilli</taxon>
        <taxon>Lactobacillales</taxon>
        <taxon>Enterococcaceae</taxon>
        <taxon>Vagococcus</taxon>
    </lineage>
</organism>
<evidence type="ECO:0000313" key="1">
    <source>
        <dbReference type="EMBL" id="THB61613.1"/>
    </source>
</evidence>
<gene>
    <name evidence="1" type="ORF">ESZ54_03950</name>
</gene>
<name>A0A4S3B726_9ENTE</name>
<dbReference type="EMBL" id="SDGV01000010">
    <property type="protein sequence ID" value="THB61613.1"/>
    <property type="molecule type" value="Genomic_DNA"/>
</dbReference>
<dbReference type="AlphaFoldDB" id="A0A4S3B726"/>
<comment type="caution">
    <text evidence="1">The sequence shown here is derived from an EMBL/GenBank/DDBJ whole genome shotgun (WGS) entry which is preliminary data.</text>
</comment>
<keyword evidence="2" id="KW-1185">Reference proteome</keyword>